<evidence type="ECO:0000313" key="1">
    <source>
        <dbReference type="EMBL" id="GAI31859.1"/>
    </source>
</evidence>
<dbReference type="AlphaFoldDB" id="X1PLV7"/>
<gene>
    <name evidence="1" type="ORF">S06H3_26944</name>
</gene>
<proteinExistence type="predicted"/>
<organism evidence="1">
    <name type="scientific">marine sediment metagenome</name>
    <dbReference type="NCBI Taxonomy" id="412755"/>
    <lineage>
        <taxon>unclassified sequences</taxon>
        <taxon>metagenomes</taxon>
        <taxon>ecological metagenomes</taxon>
    </lineage>
</organism>
<dbReference type="EMBL" id="BARV01015601">
    <property type="protein sequence ID" value="GAI31859.1"/>
    <property type="molecule type" value="Genomic_DNA"/>
</dbReference>
<reference evidence="1" key="1">
    <citation type="journal article" date="2014" name="Front. Microbiol.">
        <title>High frequency of phylogenetically diverse reductive dehalogenase-homologous genes in deep subseafloor sedimentary metagenomes.</title>
        <authorList>
            <person name="Kawai M."/>
            <person name="Futagami T."/>
            <person name="Toyoda A."/>
            <person name="Takaki Y."/>
            <person name="Nishi S."/>
            <person name="Hori S."/>
            <person name="Arai W."/>
            <person name="Tsubouchi T."/>
            <person name="Morono Y."/>
            <person name="Uchiyama I."/>
            <person name="Ito T."/>
            <person name="Fujiyama A."/>
            <person name="Inagaki F."/>
            <person name="Takami H."/>
        </authorList>
    </citation>
    <scope>NUCLEOTIDE SEQUENCE</scope>
    <source>
        <strain evidence="1">Expedition CK06-06</strain>
    </source>
</reference>
<protein>
    <submittedName>
        <fullName evidence="1">Uncharacterized protein</fullName>
    </submittedName>
</protein>
<name>X1PLV7_9ZZZZ</name>
<comment type="caution">
    <text evidence="1">The sequence shown here is derived from an EMBL/GenBank/DDBJ whole genome shotgun (WGS) entry which is preliminary data.</text>
</comment>
<sequence>MWKKVIDSGLTEVIEVDKEPFRLATAGVWKLFEDQVGKENLDAIVNLK</sequence>
<accession>X1PLV7</accession>